<evidence type="ECO:0000313" key="9">
    <source>
        <dbReference type="EMBL" id="MBP1996317.1"/>
    </source>
</evidence>
<keyword evidence="5 8" id="KW-0812">Transmembrane</keyword>
<reference evidence="9 10" key="1">
    <citation type="submission" date="2021-03" db="EMBL/GenBank/DDBJ databases">
        <title>Genomic Encyclopedia of Type Strains, Phase IV (KMG-IV): sequencing the most valuable type-strain genomes for metagenomic binning, comparative biology and taxonomic classification.</title>
        <authorList>
            <person name="Goeker M."/>
        </authorList>
    </citation>
    <scope>NUCLEOTIDE SEQUENCE [LARGE SCALE GENOMIC DNA]</scope>
    <source>
        <strain evidence="9 10">DSM 26048</strain>
    </source>
</reference>
<evidence type="ECO:0000313" key="10">
    <source>
        <dbReference type="Proteomes" id="UP001519287"/>
    </source>
</evidence>
<evidence type="ECO:0000256" key="6">
    <source>
        <dbReference type="ARBA" id="ARBA00022989"/>
    </source>
</evidence>
<keyword evidence="7 8" id="KW-0472">Membrane</keyword>
<accession>A0ABS4J8Z4</accession>
<evidence type="ECO:0000256" key="1">
    <source>
        <dbReference type="ARBA" id="ARBA00004651"/>
    </source>
</evidence>
<keyword evidence="10" id="KW-1185">Reference proteome</keyword>
<dbReference type="Pfam" id="PF01899">
    <property type="entry name" value="MNHE"/>
    <property type="match status" value="1"/>
</dbReference>
<dbReference type="EMBL" id="JAGGLB010000047">
    <property type="protein sequence ID" value="MBP1996317.1"/>
    <property type="molecule type" value="Genomic_DNA"/>
</dbReference>
<keyword evidence="3" id="KW-0050">Antiport</keyword>
<keyword evidence="6 8" id="KW-1133">Transmembrane helix</keyword>
<evidence type="ECO:0000256" key="7">
    <source>
        <dbReference type="ARBA" id="ARBA00023136"/>
    </source>
</evidence>
<protein>
    <submittedName>
        <fullName evidence="9">Multisubunit Na+/H+ antiporter MnhE subunit</fullName>
    </submittedName>
</protein>
<organism evidence="9 10">
    <name type="scientific">Paenibacillus eucommiae</name>
    <dbReference type="NCBI Taxonomy" id="1355755"/>
    <lineage>
        <taxon>Bacteria</taxon>
        <taxon>Bacillati</taxon>
        <taxon>Bacillota</taxon>
        <taxon>Bacilli</taxon>
        <taxon>Bacillales</taxon>
        <taxon>Paenibacillaceae</taxon>
        <taxon>Paenibacillus</taxon>
    </lineage>
</organism>
<name>A0ABS4J8Z4_9BACL</name>
<evidence type="ECO:0000256" key="4">
    <source>
        <dbReference type="ARBA" id="ARBA00022475"/>
    </source>
</evidence>
<evidence type="ECO:0000256" key="3">
    <source>
        <dbReference type="ARBA" id="ARBA00022449"/>
    </source>
</evidence>
<keyword evidence="3" id="KW-0813">Transport</keyword>
<proteinExistence type="inferred from homology"/>
<comment type="similarity">
    <text evidence="2">Belongs to the CPA3 antiporters (TC 2.A.63) subunit E family.</text>
</comment>
<evidence type="ECO:0000256" key="8">
    <source>
        <dbReference type="SAM" id="Phobius"/>
    </source>
</evidence>
<gene>
    <name evidence="9" type="ORF">J2Z66_007963</name>
</gene>
<dbReference type="Proteomes" id="UP001519287">
    <property type="component" value="Unassembled WGS sequence"/>
</dbReference>
<comment type="caution">
    <text evidence="9">The sequence shown here is derived from an EMBL/GenBank/DDBJ whole genome shotgun (WGS) entry which is preliminary data.</text>
</comment>
<sequence length="110" mass="12664">MAFQIWAIFKLLVLFLKELVVSTIAVVRQIIRPRLLVRPGIFAYQTELETDWEVTLLACLITLTPGTLTLEVSNDQRTLYIHAMDIQDVEQLSKQIKGTFERAIMEVTRS</sequence>
<evidence type="ECO:0000256" key="2">
    <source>
        <dbReference type="ARBA" id="ARBA00006228"/>
    </source>
</evidence>
<dbReference type="InterPro" id="IPR002758">
    <property type="entry name" value="Cation_antiport_E"/>
</dbReference>
<keyword evidence="4" id="KW-1003">Cell membrane</keyword>
<dbReference type="PANTHER" id="PTHR34584:SF1">
    <property type="entry name" value="NA(+)_H(+) ANTIPORTER SUBUNIT E1"/>
    <property type="match status" value="1"/>
</dbReference>
<dbReference type="PANTHER" id="PTHR34584">
    <property type="entry name" value="NA(+)/H(+) ANTIPORTER SUBUNIT E1"/>
    <property type="match status" value="1"/>
</dbReference>
<evidence type="ECO:0000256" key="5">
    <source>
        <dbReference type="ARBA" id="ARBA00022692"/>
    </source>
</evidence>
<comment type="subcellular location">
    <subcellularLocation>
        <location evidence="1">Cell membrane</location>
        <topology evidence="1">Multi-pass membrane protein</topology>
    </subcellularLocation>
</comment>
<feature type="transmembrane region" description="Helical" evidence="8">
    <location>
        <begin position="6"/>
        <end position="27"/>
    </location>
</feature>